<keyword evidence="1" id="KW-1185">Reference proteome</keyword>
<reference evidence="2" key="1">
    <citation type="submission" date="2025-08" db="UniProtKB">
        <authorList>
            <consortium name="RefSeq"/>
        </authorList>
    </citation>
    <scope>IDENTIFICATION</scope>
</reference>
<organism evidence="1 2">
    <name type="scientific">Dinoponera quadriceps</name>
    <name type="common">South American ant</name>
    <dbReference type="NCBI Taxonomy" id="609295"/>
    <lineage>
        <taxon>Eukaryota</taxon>
        <taxon>Metazoa</taxon>
        <taxon>Ecdysozoa</taxon>
        <taxon>Arthropoda</taxon>
        <taxon>Hexapoda</taxon>
        <taxon>Insecta</taxon>
        <taxon>Pterygota</taxon>
        <taxon>Neoptera</taxon>
        <taxon>Endopterygota</taxon>
        <taxon>Hymenoptera</taxon>
        <taxon>Apocrita</taxon>
        <taxon>Aculeata</taxon>
        <taxon>Formicoidea</taxon>
        <taxon>Formicidae</taxon>
        <taxon>Ponerinae</taxon>
        <taxon>Ponerini</taxon>
        <taxon>Dinoponera</taxon>
    </lineage>
</organism>
<gene>
    <name evidence="2" type="primary">LOC106744545</name>
</gene>
<dbReference type="AlphaFoldDB" id="A0A6P3X9I0"/>
<name>A0A6P3X9I0_DINQU</name>
<dbReference type="RefSeq" id="XP_014474907.1">
    <property type="nucleotide sequence ID" value="XM_014619421.1"/>
</dbReference>
<sequence>MRIIPCGYERGEAPSRRTVDLQQGLVIICFFVVTVEVGKFDIINGGPRTSRYNAPRGSKSTIVLLPAHMLAEKHPIKKLIPPDHSIIPLIASGSGNNLANHTFLIN</sequence>
<evidence type="ECO:0000313" key="1">
    <source>
        <dbReference type="Proteomes" id="UP000515204"/>
    </source>
</evidence>
<dbReference type="Proteomes" id="UP000515204">
    <property type="component" value="Unplaced"/>
</dbReference>
<dbReference type="GeneID" id="106744545"/>
<accession>A0A6P3X9I0</accession>
<protein>
    <submittedName>
        <fullName evidence="2">Uncharacterized protein LOC106744545</fullName>
    </submittedName>
</protein>
<proteinExistence type="predicted"/>
<evidence type="ECO:0000313" key="2">
    <source>
        <dbReference type="RefSeq" id="XP_014474907.1"/>
    </source>
</evidence>
<dbReference type="KEGG" id="dqu:106744545"/>